<dbReference type="CDD" id="cd01650">
    <property type="entry name" value="RT_nLTR_like"/>
    <property type="match status" value="1"/>
</dbReference>
<comment type="caution">
    <text evidence="2">The sequence shown here is derived from an EMBL/GenBank/DDBJ whole genome shotgun (WGS) entry which is preliminary data.</text>
</comment>
<accession>A0A9D3LZQ2</accession>
<dbReference type="Pfam" id="PF00078">
    <property type="entry name" value="RVT_1"/>
    <property type="match status" value="1"/>
</dbReference>
<organism evidence="2 3">
    <name type="scientific">Anguilla anguilla</name>
    <name type="common">European freshwater eel</name>
    <name type="synonym">Muraena anguilla</name>
    <dbReference type="NCBI Taxonomy" id="7936"/>
    <lineage>
        <taxon>Eukaryota</taxon>
        <taxon>Metazoa</taxon>
        <taxon>Chordata</taxon>
        <taxon>Craniata</taxon>
        <taxon>Vertebrata</taxon>
        <taxon>Euteleostomi</taxon>
        <taxon>Actinopterygii</taxon>
        <taxon>Neopterygii</taxon>
        <taxon>Teleostei</taxon>
        <taxon>Anguilliformes</taxon>
        <taxon>Anguillidae</taxon>
        <taxon>Anguilla</taxon>
    </lineage>
</organism>
<dbReference type="Proteomes" id="UP001044222">
    <property type="component" value="Chromosome 11"/>
</dbReference>
<protein>
    <recommendedName>
        <fullName evidence="1">Reverse transcriptase domain-containing protein</fullName>
    </recommendedName>
</protein>
<name>A0A9D3LZQ2_ANGAN</name>
<reference evidence="2" key="1">
    <citation type="submission" date="2021-01" db="EMBL/GenBank/DDBJ databases">
        <title>A chromosome-scale assembly of European eel, Anguilla anguilla.</title>
        <authorList>
            <person name="Henkel C."/>
            <person name="Jong-Raadsen S.A."/>
            <person name="Dufour S."/>
            <person name="Weltzien F.-A."/>
            <person name="Palstra A.P."/>
            <person name="Pelster B."/>
            <person name="Spaink H.P."/>
            <person name="Van Den Thillart G.E."/>
            <person name="Jansen H."/>
            <person name="Zahm M."/>
            <person name="Klopp C."/>
            <person name="Cedric C."/>
            <person name="Louis A."/>
            <person name="Berthelot C."/>
            <person name="Parey E."/>
            <person name="Roest Crollius H."/>
            <person name="Montfort J."/>
            <person name="Robinson-Rechavi M."/>
            <person name="Bucao C."/>
            <person name="Bouchez O."/>
            <person name="Gislard M."/>
            <person name="Lluch J."/>
            <person name="Milhes M."/>
            <person name="Lampietro C."/>
            <person name="Lopez Roques C."/>
            <person name="Donnadieu C."/>
            <person name="Braasch I."/>
            <person name="Desvignes T."/>
            <person name="Postlethwait J."/>
            <person name="Bobe J."/>
            <person name="Guiguen Y."/>
            <person name="Dirks R."/>
        </authorList>
    </citation>
    <scope>NUCLEOTIDE SEQUENCE</scope>
    <source>
        <strain evidence="2">Tag_6206</strain>
        <tissue evidence="2">Liver</tissue>
    </source>
</reference>
<evidence type="ECO:0000313" key="2">
    <source>
        <dbReference type="EMBL" id="KAG5839959.1"/>
    </source>
</evidence>
<feature type="domain" description="Reverse transcriptase" evidence="1">
    <location>
        <begin position="150"/>
        <end position="402"/>
    </location>
</feature>
<dbReference type="InterPro" id="IPR043502">
    <property type="entry name" value="DNA/RNA_pol_sf"/>
</dbReference>
<dbReference type="SUPFAM" id="SSF56672">
    <property type="entry name" value="DNA/RNA polymerases"/>
    <property type="match status" value="1"/>
</dbReference>
<sequence length="511" mass="55506">MTSPSDLSAYQSLLAAFSTAVTSAKINYYQTKIHKSASNPHQLFSIFSSLLSTPPPPPQSSLAADDFAVFFDEKIADIRSSFTFTATLPHSPLSVPSPCFSTFSPLTDSDVSQLLLSHRPTTCALELIPSSLLQIITPDILPFVTSLVNSSLSSECFPSSFKLAHVTPLLKKPTLDPSVIQNYRPASLLPFLSKTIERAASNQLSSFLLQNNLLDPHQSSFRPGHSTETALLSVSESLHAAQAASRSSVLILLDLSAAIDTVDHPILLSSLAAMGICGTALDWIESYLSGRSFQVAWAGAVSAPRPLATGVPQGSVLGPLLFSLYTQSLGPVISAHSLSYHCYADDTQLFLSFPPSDTQVSARISACLRDIQSWMDNHHLKLNPGDTVVSSSPTAKNLGVVMDNRLSLSQNIAVVSRTCRFFLYNIRRICPFLTTYATQLLVQAMVLSRLDYCNSLLAGLPASAIRPLQLIQNAAARLVYNLPRHVTPLLTDLHWLPVMARIKFKTLVLVW</sequence>
<dbReference type="PANTHER" id="PTHR33332">
    <property type="entry name" value="REVERSE TRANSCRIPTASE DOMAIN-CONTAINING PROTEIN"/>
    <property type="match status" value="1"/>
</dbReference>
<dbReference type="EMBL" id="JAFIRN010000011">
    <property type="protein sequence ID" value="KAG5839959.1"/>
    <property type="molecule type" value="Genomic_DNA"/>
</dbReference>
<evidence type="ECO:0000313" key="3">
    <source>
        <dbReference type="Proteomes" id="UP001044222"/>
    </source>
</evidence>
<dbReference type="InterPro" id="IPR000477">
    <property type="entry name" value="RT_dom"/>
</dbReference>
<keyword evidence="3" id="KW-1185">Reference proteome</keyword>
<dbReference type="PROSITE" id="PS50878">
    <property type="entry name" value="RT_POL"/>
    <property type="match status" value="1"/>
</dbReference>
<proteinExistence type="predicted"/>
<gene>
    <name evidence="2" type="ORF">ANANG_G00210920</name>
</gene>
<evidence type="ECO:0000259" key="1">
    <source>
        <dbReference type="PROSITE" id="PS50878"/>
    </source>
</evidence>
<dbReference type="AlphaFoldDB" id="A0A9D3LZQ2"/>